<dbReference type="OrthoDB" id="2569624at2"/>
<dbReference type="InterPro" id="IPR038501">
    <property type="entry name" value="Spore_GerAC_C_sf"/>
</dbReference>
<dbReference type="EMBL" id="VDCQ01000019">
    <property type="protein sequence ID" value="TNJ65393.1"/>
    <property type="molecule type" value="Genomic_DNA"/>
</dbReference>
<comment type="caution">
    <text evidence="10">The sequence shown here is derived from an EMBL/GenBank/DDBJ whole genome shotgun (WGS) entry which is preliminary data.</text>
</comment>
<keyword evidence="6" id="KW-0564">Palmitate</keyword>
<organism evidence="10 11">
    <name type="scientific">Paenibacillus hemerocallicola</name>
    <dbReference type="NCBI Taxonomy" id="1172614"/>
    <lineage>
        <taxon>Bacteria</taxon>
        <taxon>Bacillati</taxon>
        <taxon>Bacillota</taxon>
        <taxon>Bacilli</taxon>
        <taxon>Bacillales</taxon>
        <taxon>Paenibacillaceae</taxon>
        <taxon>Paenibacillus</taxon>
    </lineage>
</organism>
<evidence type="ECO:0000313" key="11">
    <source>
        <dbReference type="Proteomes" id="UP000307943"/>
    </source>
</evidence>
<keyword evidence="4" id="KW-0732">Signal</keyword>
<evidence type="ECO:0000259" key="9">
    <source>
        <dbReference type="Pfam" id="PF25198"/>
    </source>
</evidence>
<dbReference type="InterPro" id="IPR008844">
    <property type="entry name" value="Spore_GerAC-like"/>
</dbReference>
<proteinExistence type="inferred from homology"/>
<evidence type="ECO:0000256" key="4">
    <source>
        <dbReference type="ARBA" id="ARBA00022729"/>
    </source>
</evidence>
<dbReference type="InterPro" id="IPR057336">
    <property type="entry name" value="GerAC_N"/>
</dbReference>
<evidence type="ECO:0000256" key="5">
    <source>
        <dbReference type="ARBA" id="ARBA00023136"/>
    </source>
</evidence>
<reference evidence="10 11" key="1">
    <citation type="submission" date="2019-05" db="EMBL/GenBank/DDBJ databases">
        <title>We sequenced the genome of Paenibacillus hemerocallicola KCTC 33185 for further insight into its adaptation and study the phylogeny of Paenibacillus.</title>
        <authorList>
            <person name="Narsing Rao M.P."/>
        </authorList>
    </citation>
    <scope>NUCLEOTIDE SEQUENCE [LARGE SCALE GENOMIC DNA]</scope>
    <source>
        <strain evidence="10 11">KCTC 33185</strain>
    </source>
</reference>
<dbReference type="AlphaFoldDB" id="A0A5C4T8H0"/>
<dbReference type="PANTHER" id="PTHR35789">
    <property type="entry name" value="SPORE GERMINATION PROTEIN B3"/>
    <property type="match status" value="1"/>
</dbReference>
<evidence type="ECO:0000256" key="2">
    <source>
        <dbReference type="ARBA" id="ARBA00007886"/>
    </source>
</evidence>
<dbReference type="Gene3D" id="3.30.300.210">
    <property type="entry name" value="Nutrient germinant receptor protein C, domain 3"/>
    <property type="match status" value="1"/>
</dbReference>
<evidence type="ECO:0000256" key="1">
    <source>
        <dbReference type="ARBA" id="ARBA00004635"/>
    </source>
</evidence>
<feature type="domain" description="Spore germination GerAC-like C-terminal" evidence="8">
    <location>
        <begin position="211"/>
        <end position="375"/>
    </location>
</feature>
<gene>
    <name evidence="10" type="ORF">FE784_15345</name>
</gene>
<comment type="subcellular location">
    <subcellularLocation>
        <location evidence="1">Membrane</location>
        <topology evidence="1">Lipid-anchor</topology>
    </subcellularLocation>
</comment>
<evidence type="ECO:0000256" key="3">
    <source>
        <dbReference type="ARBA" id="ARBA00022544"/>
    </source>
</evidence>
<dbReference type="InterPro" id="IPR046953">
    <property type="entry name" value="Spore_GerAC-like_C"/>
</dbReference>
<keyword evidence="3" id="KW-0309">Germination</keyword>
<dbReference type="NCBIfam" id="TIGR02887">
    <property type="entry name" value="spore_ger_x_C"/>
    <property type="match status" value="1"/>
</dbReference>
<keyword evidence="11" id="KW-1185">Reference proteome</keyword>
<keyword evidence="5" id="KW-0472">Membrane</keyword>
<dbReference type="Gene3D" id="6.20.190.10">
    <property type="entry name" value="Nutrient germinant receptor protein C, domain 1"/>
    <property type="match status" value="1"/>
</dbReference>
<dbReference type="PANTHER" id="PTHR35789:SF1">
    <property type="entry name" value="SPORE GERMINATION PROTEIN B3"/>
    <property type="match status" value="1"/>
</dbReference>
<accession>A0A5C4T8H0</accession>
<evidence type="ECO:0000256" key="7">
    <source>
        <dbReference type="ARBA" id="ARBA00023288"/>
    </source>
</evidence>
<protein>
    <submittedName>
        <fullName evidence="10">Ger(X)C family spore germination protein</fullName>
    </submittedName>
</protein>
<name>A0A5C4T8H0_9BACL</name>
<sequence>MRGIVVRLVSLGTVLVVTMSAPGCSRMELNERGFILGAAIDETADGKLELTTQFYKPNEGTTAATPKKASSFNIRTTGYSVFDAARDLTVHLGRKAQWSHMQAILIGEDLARKRPLGDILDFFYRDDEPRLTTPILITQGKAGPYLDEKPYIEKTISRQFKGAGQSATQYSGKSVEMNLLELQSQLNTETGAAVMPYVYIQQKEPKHAVVSGGALITKGVLVGKLAPDQVHAYLMLLSKFRSGIVPIPCDKNEDQSESFEVQTTETKLVPRIDREALSVTVHMNVSGTVRELVCSSLMKPEDHVAFQGKIEATLERQMREFIQSLQKRKADVLEIGNDLYKKHPRLWKSWKEDWDDRFSQLPFEYRIQVRISNTGLGGWKSTFEP</sequence>
<dbReference type="Pfam" id="PF05504">
    <property type="entry name" value="Spore_GerAC"/>
    <property type="match status" value="1"/>
</dbReference>
<dbReference type="GO" id="GO:0016020">
    <property type="term" value="C:membrane"/>
    <property type="evidence" value="ECO:0007669"/>
    <property type="project" value="UniProtKB-SubCell"/>
</dbReference>
<comment type="similarity">
    <text evidence="2">Belongs to the GerABKC lipoprotein family.</text>
</comment>
<dbReference type="GO" id="GO:0009847">
    <property type="term" value="P:spore germination"/>
    <property type="evidence" value="ECO:0007669"/>
    <property type="project" value="InterPro"/>
</dbReference>
<dbReference type="RefSeq" id="WP_139603086.1">
    <property type="nucleotide sequence ID" value="NZ_VDCQ01000019.1"/>
</dbReference>
<keyword evidence="7" id="KW-0449">Lipoprotein</keyword>
<dbReference type="Pfam" id="PF25198">
    <property type="entry name" value="Spore_GerAC_N"/>
    <property type="match status" value="1"/>
</dbReference>
<dbReference type="Proteomes" id="UP000307943">
    <property type="component" value="Unassembled WGS sequence"/>
</dbReference>
<feature type="domain" description="Spore germination protein N-terminal" evidence="9">
    <location>
        <begin position="26"/>
        <end position="198"/>
    </location>
</feature>
<evidence type="ECO:0000313" key="10">
    <source>
        <dbReference type="EMBL" id="TNJ65393.1"/>
    </source>
</evidence>
<evidence type="ECO:0000259" key="8">
    <source>
        <dbReference type="Pfam" id="PF05504"/>
    </source>
</evidence>
<evidence type="ECO:0000256" key="6">
    <source>
        <dbReference type="ARBA" id="ARBA00023139"/>
    </source>
</evidence>